<name>A0A7J7HV63_CAMSI</name>
<reference evidence="2 3" key="2">
    <citation type="submission" date="2020-07" db="EMBL/GenBank/DDBJ databases">
        <title>Genome assembly of wild tea tree DASZ reveals pedigree and selection history of tea varieties.</title>
        <authorList>
            <person name="Zhang W."/>
        </authorList>
    </citation>
    <scope>NUCLEOTIDE SEQUENCE [LARGE SCALE GENOMIC DNA]</scope>
    <source>
        <strain evidence="3">cv. G240</strain>
        <tissue evidence="2">Leaf</tissue>
    </source>
</reference>
<evidence type="ECO:0000313" key="3">
    <source>
        <dbReference type="Proteomes" id="UP000593564"/>
    </source>
</evidence>
<evidence type="ECO:0000256" key="1">
    <source>
        <dbReference type="SAM" id="Phobius"/>
    </source>
</evidence>
<gene>
    <name evidence="2" type="ORF">HYC85_003512</name>
</gene>
<feature type="non-terminal residue" evidence="2">
    <location>
        <position position="1"/>
    </location>
</feature>
<keyword evidence="1" id="KW-0472">Membrane</keyword>
<dbReference type="AlphaFoldDB" id="A0A7J7HV63"/>
<organism evidence="2 3">
    <name type="scientific">Camellia sinensis</name>
    <name type="common">Tea plant</name>
    <name type="synonym">Thea sinensis</name>
    <dbReference type="NCBI Taxonomy" id="4442"/>
    <lineage>
        <taxon>Eukaryota</taxon>
        <taxon>Viridiplantae</taxon>
        <taxon>Streptophyta</taxon>
        <taxon>Embryophyta</taxon>
        <taxon>Tracheophyta</taxon>
        <taxon>Spermatophyta</taxon>
        <taxon>Magnoliopsida</taxon>
        <taxon>eudicotyledons</taxon>
        <taxon>Gunneridae</taxon>
        <taxon>Pentapetalae</taxon>
        <taxon>asterids</taxon>
        <taxon>Ericales</taxon>
        <taxon>Theaceae</taxon>
        <taxon>Camellia</taxon>
    </lineage>
</organism>
<keyword evidence="1" id="KW-0812">Transmembrane</keyword>
<reference evidence="3" key="1">
    <citation type="journal article" date="2020" name="Nat. Commun.">
        <title>Genome assembly of wild tea tree DASZ reveals pedigree and selection history of tea varieties.</title>
        <authorList>
            <person name="Zhang W."/>
            <person name="Zhang Y."/>
            <person name="Qiu H."/>
            <person name="Guo Y."/>
            <person name="Wan H."/>
            <person name="Zhang X."/>
            <person name="Scossa F."/>
            <person name="Alseekh S."/>
            <person name="Zhang Q."/>
            <person name="Wang P."/>
            <person name="Xu L."/>
            <person name="Schmidt M.H."/>
            <person name="Jia X."/>
            <person name="Li D."/>
            <person name="Zhu A."/>
            <person name="Guo F."/>
            <person name="Chen W."/>
            <person name="Ni D."/>
            <person name="Usadel B."/>
            <person name="Fernie A.R."/>
            <person name="Wen W."/>
        </authorList>
    </citation>
    <scope>NUCLEOTIDE SEQUENCE [LARGE SCALE GENOMIC DNA]</scope>
    <source>
        <strain evidence="3">cv. G240</strain>
    </source>
</reference>
<evidence type="ECO:0000313" key="2">
    <source>
        <dbReference type="EMBL" id="KAF5956287.1"/>
    </source>
</evidence>
<comment type="caution">
    <text evidence="2">The sequence shown here is derived from an EMBL/GenBank/DDBJ whole genome shotgun (WGS) entry which is preliminary data.</text>
</comment>
<keyword evidence="1" id="KW-1133">Transmembrane helix</keyword>
<dbReference type="EMBL" id="JACBKZ010000002">
    <property type="protein sequence ID" value="KAF5956287.1"/>
    <property type="molecule type" value="Genomic_DNA"/>
</dbReference>
<feature type="transmembrane region" description="Helical" evidence="1">
    <location>
        <begin position="56"/>
        <end position="76"/>
    </location>
</feature>
<sequence>PGLPSAASAAAAARSSSDFTFTGNRSNSSFLYIYIDISVLQFTGKKLYEAMSQESLLWVGPALLFSTATAISVLGWDGKVRTILSIRMPNAAIKMNFCTVLFGALNDRLLLANLTKINLKQKRGLEISWRDAKYGQRIQELNFSSFFIF</sequence>
<keyword evidence="3" id="KW-1185">Reference proteome</keyword>
<protein>
    <submittedName>
        <fullName evidence="2">Uncharacterized protein</fullName>
    </submittedName>
</protein>
<accession>A0A7J7HV63</accession>
<dbReference type="Proteomes" id="UP000593564">
    <property type="component" value="Unassembled WGS sequence"/>
</dbReference>
<proteinExistence type="predicted"/>